<dbReference type="InterPro" id="IPR001314">
    <property type="entry name" value="Peptidase_S1A"/>
</dbReference>
<dbReference type="InterPro" id="IPR001254">
    <property type="entry name" value="Trypsin_dom"/>
</dbReference>
<evidence type="ECO:0000313" key="4">
    <source>
        <dbReference type="Proteomes" id="UP000790347"/>
    </source>
</evidence>
<dbReference type="InterPro" id="IPR009003">
    <property type="entry name" value="Peptidase_S1_PA"/>
</dbReference>
<dbReference type="PROSITE" id="PS00134">
    <property type="entry name" value="TRYPSIN_HIS"/>
    <property type="match status" value="1"/>
</dbReference>
<reference evidence="3" key="2">
    <citation type="journal article" date="2022" name="Res Sq">
        <title>Comparative Genomics Reveals Insights into the Divergent Evolution of Astigmatic Mites and Household Pest Adaptations.</title>
        <authorList>
            <person name="Xiong Q."/>
            <person name="Wan A.T.-Y."/>
            <person name="Liu X.-Y."/>
            <person name="Fung C.S.-H."/>
            <person name="Xiao X."/>
            <person name="Malainual N."/>
            <person name="Hou J."/>
            <person name="Wang L."/>
            <person name="Wang M."/>
            <person name="Yang K."/>
            <person name="Cui Y."/>
            <person name="Leung E."/>
            <person name="Nong W."/>
            <person name="Shin S.-K."/>
            <person name="Au S."/>
            <person name="Jeong K.Y."/>
            <person name="Chew F.T."/>
            <person name="Hui J."/>
            <person name="Leung T.F."/>
            <person name="Tungtrongchitr A."/>
            <person name="Zhong N."/>
            <person name="Liu Z."/>
            <person name="Tsui S."/>
        </authorList>
    </citation>
    <scope>NUCLEOTIDE SEQUENCE</scope>
    <source>
        <strain evidence="3">Derf</strain>
        <tissue evidence="3">Whole organism</tissue>
    </source>
</reference>
<dbReference type="PANTHER" id="PTHR24260:SF136">
    <property type="entry name" value="GH08193P-RELATED"/>
    <property type="match status" value="1"/>
</dbReference>
<dbReference type="GO" id="GO:0004252">
    <property type="term" value="F:serine-type endopeptidase activity"/>
    <property type="evidence" value="ECO:0007669"/>
    <property type="project" value="InterPro"/>
</dbReference>
<feature type="compositionally biased region" description="Low complexity" evidence="1">
    <location>
        <begin position="257"/>
        <end position="269"/>
    </location>
</feature>
<proteinExistence type="predicted"/>
<dbReference type="GO" id="GO:0006508">
    <property type="term" value="P:proteolysis"/>
    <property type="evidence" value="ECO:0007669"/>
    <property type="project" value="InterPro"/>
</dbReference>
<dbReference type="PROSITE" id="PS50240">
    <property type="entry name" value="TRYPSIN_DOM"/>
    <property type="match status" value="1"/>
</dbReference>
<keyword evidence="4" id="KW-1185">Reference proteome</keyword>
<comment type="caution">
    <text evidence="3">The sequence shown here is derived from an EMBL/GenBank/DDBJ whole genome shotgun (WGS) entry which is preliminary data.</text>
</comment>
<reference evidence="3" key="1">
    <citation type="submission" date="2013-05" db="EMBL/GenBank/DDBJ databases">
        <authorList>
            <person name="Yim A.K.Y."/>
            <person name="Chan T.F."/>
            <person name="Ji K.M."/>
            <person name="Liu X.Y."/>
            <person name="Zhou J.W."/>
            <person name="Li R.Q."/>
            <person name="Yang K.Y."/>
            <person name="Li J."/>
            <person name="Li M."/>
            <person name="Law P.T.W."/>
            <person name="Wu Y.L."/>
            <person name="Cai Z.L."/>
            <person name="Qin H."/>
            <person name="Bao Y."/>
            <person name="Leung R.K.K."/>
            <person name="Ng P.K.S."/>
            <person name="Zou J."/>
            <person name="Zhong X.J."/>
            <person name="Ran P.X."/>
            <person name="Zhong N.S."/>
            <person name="Liu Z.G."/>
            <person name="Tsui S.K.W."/>
        </authorList>
    </citation>
    <scope>NUCLEOTIDE SEQUENCE</scope>
    <source>
        <strain evidence="3">Derf</strain>
        <tissue evidence="3">Whole organism</tissue>
    </source>
</reference>
<dbReference type="InterPro" id="IPR043504">
    <property type="entry name" value="Peptidase_S1_PA_chymotrypsin"/>
</dbReference>
<accession>A0A922HT31</accession>
<evidence type="ECO:0000313" key="3">
    <source>
        <dbReference type="EMBL" id="KAH9501367.1"/>
    </source>
</evidence>
<name>A0A922HT31_DERFA</name>
<feature type="domain" description="Peptidase S1" evidence="2">
    <location>
        <begin position="41"/>
        <end position="252"/>
    </location>
</feature>
<protein>
    <recommendedName>
        <fullName evidence="2">Peptidase S1 domain-containing protein</fullName>
    </recommendedName>
</protein>
<feature type="region of interest" description="Disordered" evidence="1">
    <location>
        <begin position="254"/>
        <end position="310"/>
    </location>
</feature>
<dbReference type="Pfam" id="PF00089">
    <property type="entry name" value="Trypsin"/>
    <property type="match status" value="1"/>
</dbReference>
<feature type="compositionally biased region" description="Pro residues" evidence="1">
    <location>
        <begin position="297"/>
        <end position="308"/>
    </location>
</feature>
<dbReference type="AlphaFoldDB" id="A0A922HT31"/>
<dbReference type="Gene3D" id="2.40.10.10">
    <property type="entry name" value="Trypsin-like serine proteases"/>
    <property type="match status" value="1"/>
</dbReference>
<gene>
    <name evidence="3" type="ORF">DERF_012221</name>
</gene>
<dbReference type="PRINTS" id="PR00722">
    <property type="entry name" value="CHYMOTRYPSIN"/>
</dbReference>
<dbReference type="SUPFAM" id="SSF50494">
    <property type="entry name" value="Trypsin-like serine proteases"/>
    <property type="match status" value="1"/>
</dbReference>
<organism evidence="3 4">
    <name type="scientific">Dermatophagoides farinae</name>
    <name type="common">American house dust mite</name>
    <dbReference type="NCBI Taxonomy" id="6954"/>
    <lineage>
        <taxon>Eukaryota</taxon>
        <taxon>Metazoa</taxon>
        <taxon>Ecdysozoa</taxon>
        <taxon>Arthropoda</taxon>
        <taxon>Chelicerata</taxon>
        <taxon>Arachnida</taxon>
        <taxon>Acari</taxon>
        <taxon>Acariformes</taxon>
        <taxon>Sarcoptiformes</taxon>
        <taxon>Astigmata</taxon>
        <taxon>Psoroptidia</taxon>
        <taxon>Analgoidea</taxon>
        <taxon>Pyroglyphidae</taxon>
        <taxon>Dermatophagoidinae</taxon>
        <taxon>Dermatophagoides</taxon>
    </lineage>
</organism>
<dbReference type="SMART" id="SM00020">
    <property type="entry name" value="Tryp_SPc"/>
    <property type="match status" value="1"/>
</dbReference>
<evidence type="ECO:0000256" key="1">
    <source>
        <dbReference type="SAM" id="MobiDB-lite"/>
    </source>
</evidence>
<sequence length="354" mass="40557">MLIGTLLIVIGRQQQQQHIVNEPMKNDSESNDTKIHRVRRVVGGEPTPIESFPWTVIVINKGRCGGVLIDTQWVLTAGHCIVDINPVVYFGLDHLSMATILNKRNVIEIYKPARNLFTTADLALLKLSFPVEITSRSHPIRMNRDRRTTIMGYEARMAGFGRNIQRNQRLLAGYFDLQPVFMFSSRDIIGARSQSHSPCYGDSGSGLIIEHNVIPYLVGITSSILAASCEPNHVALFTDVSFYYNWIIKKIGNDPGQRQQQQQQQQQQRQNDDIFNDIPNDNENYDNHDDVKNFIRPPSPSPPPPPSLPMDRSQDCWPNIFIPWIKYKIMLCNSWLRFVVHHDNHDEQQNLLFS</sequence>
<dbReference type="Proteomes" id="UP000790347">
    <property type="component" value="Unassembled WGS sequence"/>
</dbReference>
<dbReference type="InterPro" id="IPR051333">
    <property type="entry name" value="CLIP_Serine_Protease"/>
</dbReference>
<dbReference type="EMBL" id="ASGP02000006">
    <property type="protein sequence ID" value="KAH9501367.1"/>
    <property type="molecule type" value="Genomic_DNA"/>
</dbReference>
<dbReference type="InterPro" id="IPR018114">
    <property type="entry name" value="TRYPSIN_HIS"/>
</dbReference>
<dbReference type="PANTHER" id="PTHR24260">
    <property type="match status" value="1"/>
</dbReference>
<evidence type="ECO:0000259" key="2">
    <source>
        <dbReference type="PROSITE" id="PS50240"/>
    </source>
</evidence>